<dbReference type="InterPro" id="IPR011006">
    <property type="entry name" value="CheY-like_superfamily"/>
</dbReference>
<dbReference type="AlphaFoldDB" id="A0A927GAG3"/>
<dbReference type="PANTHER" id="PTHR44520">
    <property type="entry name" value="RESPONSE REGULATOR RCP1-RELATED"/>
    <property type="match status" value="1"/>
</dbReference>
<proteinExistence type="predicted"/>
<evidence type="ECO:0000259" key="2">
    <source>
        <dbReference type="PROSITE" id="PS50110"/>
    </source>
</evidence>
<sequence>MKPLIYVIDNETDYLQLVQYVFVEFLPDYAVSLFSSGETMLSSLQTSLEQPALLLLDLHMPGMSGQQTLSHLKARQDWKPIPVVMVTSATAKGEIQACYEAGANSCLAKPMNIDAMKTLFKQVCAYWVDTKGHNTLPG</sequence>
<keyword evidence="1" id="KW-0597">Phosphoprotein</keyword>
<accession>A0A927GAG3</accession>
<dbReference type="Gene3D" id="3.40.50.2300">
    <property type="match status" value="1"/>
</dbReference>
<gene>
    <name evidence="3" type="ORF">IC229_30950</name>
</gene>
<comment type="caution">
    <text evidence="3">The sequence shown here is derived from an EMBL/GenBank/DDBJ whole genome shotgun (WGS) entry which is preliminary data.</text>
</comment>
<dbReference type="SUPFAM" id="SSF52172">
    <property type="entry name" value="CheY-like"/>
    <property type="match status" value="1"/>
</dbReference>
<evidence type="ECO:0000313" key="4">
    <source>
        <dbReference type="Proteomes" id="UP000598820"/>
    </source>
</evidence>
<dbReference type="EMBL" id="JACWZY010000044">
    <property type="protein sequence ID" value="MBD2705085.1"/>
    <property type="molecule type" value="Genomic_DNA"/>
</dbReference>
<dbReference type="InterPro" id="IPR001789">
    <property type="entry name" value="Sig_transdc_resp-reg_receiver"/>
</dbReference>
<dbReference type="PROSITE" id="PS50110">
    <property type="entry name" value="RESPONSE_REGULATORY"/>
    <property type="match status" value="1"/>
</dbReference>
<organism evidence="3 4">
    <name type="scientific">Spirosoma profusum</name>
    <dbReference type="NCBI Taxonomy" id="2771354"/>
    <lineage>
        <taxon>Bacteria</taxon>
        <taxon>Pseudomonadati</taxon>
        <taxon>Bacteroidota</taxon>
        <taxon>Cytophagia</taxon>
        <taxon>Cytophagales</taxon>
        <taxon>Cytophagaceae</taxon>
        <taxon>Spirosoma</taxon>
    </lineage>
</organism>
<dbReference type="GO" id="GO:0000160">
    <property type="term" value="P:phosphorelay signal transduction system"/>
    <property type="evidence" value="ECO:0007669"/>
    <property type="project" value="InterPro"/>
</dbReference>
<dbReference type="Proteomes" id="UP000598820">
    <property type="component" value="Unassembled WGS sequence"/>
</dbReference>
<dbReference type="InterPro" id="IPR052893">
    <property type="entry name" value="TCS_response_regulator"/>
</dbReference>
<dbReference type="PANTHER" id="PTHR44520:SF2">
    <property type="entry name" value="RESPONSE REGULATOR RCP1"/>
    <property type="match status" value="1"/>
</dbReference>
<evidence type="ECO:0000256" key="1">
    <source>
        <dbReference type="PROSITE-ProRule" id="PRU00169"/>
    </source>
</evidence>
<protein>
    <submittedName>
        <fullName evidence="3">Response regulator</fullName>
    </submittedName>
</protein>
<keyword evidence="4" id="KW-1185">Reference proteome</keyword>
<feature type="domain" description="Response regulatory" evidence="2">
    <location>
        <begin position="4"/>
        <end position="124"/>
    </location>
</feature>
<dbReference type="RefSeq" id="WP_190892189.1">
    <property type="nucleotide sequence ID" value="NZ_JACWZY010000044.1"/>
</dbReference>
<reference evidence="3" key="1">
    <citation type="submission" date="2020-09" db="EMBL/GenBank/DDBJ databases">
        <authorList>
            <person name="Kim M.K."/>
        </authorList>
    </citation>
    <scope>NUCLEOTIDE SEQUENCE</scope>
    <source>
        <strain evidence="3">BT702</strain>
    </source>
</reference>
<name>A0A927GAG3_9BACT</name>
<dbReference type="SMART" id="SM00448">
    <property type="entry name" value="REC"/>
    <property type="match status" value="1"/>
</dbReference>
<feature type="modified residue" description="4-aspartylphosphate" evidence="1">
    <location>
        <position position="57"/>
    </location>
</feature>
<dbReference type="Pfam" id="PF00072">
    <property type="entry name" value="Response_reg"/>
    <property type="match status" value="1"/>
</dbReference>
<evidence type="ECO:0000313" key="3">
    <source>
        <dbReference type="EMBL" id="MBD2705085.1"/>
    </source>
</evidence>